<dbReference type="KEGG" id="cle:Clole_0213"/>
<evidence type="ECO:0000313" key="6">
    <source>
        <dbReference type="Proteomes" id="UP000008467"/>
    </source>
</evidence>
<dbReference type="AlphaFoldDB" id="F2JI22"/>
<evidence type="ECO:0000256" key="1">
    <source>
        <dbReference type="ARBA" id="ARBA00010688"/>
    </source>
</evidence>
<reference evidence="5 6" key="1">
    <citation type="journal article" date="2011" name="J. Bacteriol.">
        <title>Complete genome sequence of the cellulose-degrading bacterium Cellulosilyticum lentocellum.</title>
        <authorList>
            <consortium name="US DOE Joint Genome Institute"/>
            <person name="Miller D.A."/>
            <person name="Suen G."/>
            <person name="Bruce D."/>
            <person name="Copeland A."/>
            <person name="Cheng J.F."/>
            <person name="Detter C."/>
            <person name="Goodwin L.A."/>
            <person name="Han C.S."/>
            <person name="Hauser L.J."/>
            <person name="Land M.L."/>
            <person name="Lapidus A."/>
            <person name="Lucas S."/>
            <person name="Meincke L."/>
            <person name="Pitluck S."/>
            <person name="Tapia R."/>
            <person name="Teshima H."/>
            <person name="Woyke T."/>
            <person name="Fox B.G."/>
            <person name="Angert E.R."/>
            <person name="Currie C.R."/>
        </authorList>
    </citation>
    <scope>NUCLEOTIDE SEQUENCE [LARGE SCALE GENOMIC DNA]</scope>
    <source>
        <strain evidence="6">ATCC 49066 / DSM 5427 / NCIMB 11756 / RHM5</strain>
    </source>
</reference>
<dbReference type="GO" id="GO:0008865">
    <property type="term" value="F:fructokinase activity"/>
    <property type="evidence" value="ECO:0007669"/>
    <property type="project" value="UniProtKB-EC"/>
</dbReference>
<dbReference type="InterPro" id="IPR011611">
    <property type="entry name" value="PfkB_dom"/>
</dbReference>
<dbReference type="eggNOG" id="COG0524">
    <property type="taxonomic scope" value="Bacteria"/>
</dbReference>
<evidence type="ECO:0000256" key="3">
    <source>
        <dbReference type="ARBA" id="ARBA00022777"/>
    </source>
</evidence>
<dbReference type="Gene3D" id="3.40.1190.20">
    <property type="match status" value="1"/>
</dbReference>
<feature type="domain" description="Carbohydrate kinase PfkB" evidence="4">
    <location>
        <begin position="1"/>
        <end position="309"/>
    </location>
</feature>
<dbReference type="HOGENOM" id="CLU_027634_6_1_9"/>
<organism evidence="5 6">
    <name type="scientific">Cellulosilyticum lentocellum (strain ATCC 49066 / DSM 5427 / NCIMB 11756 / RHM5)</name>
    <name type="common">Clostridium lentocellum</name>
    <dbReference type="NCBI Taxonomy" id="642492"/>
    <lineage>
        <taxon>Bacteria</taxon>
        <taxon>Bacillati</taxon>
        <taxon>Bacillota</taxon>
        <taxon>Clostridia</taxon>
        <taxon>Lachnospirales</taxon>
        <taxon>Cellulosilyticaceae</taxon>
        <taxon>Cellulosilyticum</taxon>
    </lineage>
</organism>
<comment type="similarity">
    <text evidence="1">Belongs to the carbohydrate kinase PfkB family.</text>
</comment>
<dbReference type="Proteomes" id="UP000008467">
    <property type="component" value="Chromosome"/>
</dbReference>
<dbReference type="SUPFAM" id="SSF53613">
    <property type="entry name" value="Ribokinase-like"/>
    <property type="match status" value="1"/>
</dbReference>
<dbReference type="PANTHER" id="PTHR43085">
    <property type="entry name" value="HEXOKINASE FAMILY MEMBER"/>
    <property type="match status" value="1"/>
</dbReference>
<dbReference type="EC" id="2.7.1.4" evidence="5"/>
<protein>
    <submittedName>
        <fullName evidence="5">Fructokinase</fullName>
        <ecNumber evidence="5">2.7.1.4</ecNumber>
    </submittedName>
</protein>
<dbReference type="RefSeq" id="WP_013655267.1">
    <property type="nucleotide sequence ID" value="NC_015275.1"/>
</dbReference>
<dbReference type="InterPro" id="IPR029056">
    <property type="entry name" value="Ribokinase-like"/>
</dbReference>
<dbReference type="Pfam" id="PF00294">
    <property type="entry name" value="PfkB"/>
    <property type="match status" value="1"/>
</dbReference>
<dbReference type="InterPro" id="IPR002139">
    <property type="entry name" value="Ribo/fructo_kinase"/>
</dbReference>
<keyword evidence="3 5" id="KW-0418">Kinase</keyword>
<proteinExistence type="inferred from homology"/>
<dbReference type="InterPro" id="IPR002173">
    <property type="entry name" value="Carboh/pur_kinase_PfkB_CS"/>
</dbReference>
<evidence type="ECO:0000256" key="2">
    <source>
        <dbReference type="ARBA" id="ARBA00022679"/>
    </source>
</evidence>
<evidence type="ECO:0000313" key="5">
    <source>
        <dbReference type="EMBL" id="ADZ81966.1"/>
    </source>
</evidence>
<sequence length="316" mass="34389">MSSIVCVGEMLVDFVCENVGVKLSEGNNFIKKAGGAPANVSAAIAKLGGSSIFVGKVGNDSFGRFLYDTLSKLGVDTRYCLFDKEYATTLAFVSLDENRERDFEFIRGADERLNISEIDLDDFKESAIIHLGSATALLGGSLYETYLGFVAYCKTNDKVISFDPNYRQDLYKSKKDIFIQRSKEIIKVADIVKVSLEEGVLITGIEEVDGIVSEIHRMGAKVVIVTLGKKGSVLSIDNKKRIIPSIEVNMIDATGAGDAYVGAVLYLLAATDNVKDTLNNIEKMSEIISLANKVGAKTTEKYGAIEAIPYLEEVQS</sequence>
<dbReference type="PROSITE" id="PS00583">
    <property type="entry name" value="PFKB_KINASES_1"/>
    <property type="match status" value="1"/>
</dbReference>
<dbReference type="PRINTS" id="PR00990">
    <property type="entry name" value="RIBOKINASE"/>
</dbReference>
<gene>
    <name evidence="5" type="ordered locus">Clole_0213</name>
</gene>
<evidence type="ECO:0000259" key="4">
    <source>
        <dbReference type="Pfam" id="PF00294"/>
    </source>
</evidence>
<name>F2JI22_CELLD</name>
<keyword evidence="2 5" id="KW-0808">Transferase</keyword>
<dbReference type="EMBL" id="CP002582">
    <property type="protein sequence ID" value="ADZ81966.1"/>
    <property type="molecule type" value="Genomic_DNA"/>
</dbReference>
<dbReference type="GO" id="GO:0006000">
    <property type="term" value="P:fructose metabolic process"/>
    <property type="evidence" value="ECO:0007669"/>
    <property type="project" value="UniProtKB-ARBA"/>
</dbReference>
<dbReference type="PANTHER" id="PTHR43085:SF54">
    <property type="entry name" value="PUTATIVE-RELATED"/>
    <property type="match status" value="1"/>
</dbReference>
<accession>F2JI22</accession>
<keyword evidence="6" id="KW-1185">Reference proteome</keyword>
<dbReference type="InterPro" id="IPR050306">
    <property type="entry name" value="PfkB_Carbo_kinase"/>
</dbReference>
<dbReference type="CDD" id="cd01167">
    <property type="entry name" value="bac_FRK"/>
    <property type="match status" value="1"/>
</dbReference>
<dbReference type="STRING" id="642492.Clole_0213"/>